<dbReference type="GO" id="GO:0005886">
    <property type="term" value="C:plasma membrane"/>
    <property type="evidence" value="ECO:0007669"/>
    <property type="project" value="UniProtKB-SubCell"/>
</dbReference>
<keyword evidence="4" id="KW-1003">Cell membrane</keyword>
<keyword evidence="8 16" id="KW-0812">Transmembrane</keyword>
<evidence type="ECO:0000256" key="7">
    <source>
        <dbReference type="ARBA" id="ARBA00022679"/>
    </source>
</evidence>
<dbReference type="PROSITE" id="PS50109">
    <property type="entry name" value="HIS_KIN"/>
    <property type="match status" value="1"/>
</dbReference>
<evidence type="ECO:0000259" key="17">
    <source>
        <dbReference type="PROSITE" id="PS50109"/>
    </source>
</evidence>
<comment type="caution">
    <text evidence="20">The sequence shown here is derived from an EMBL/GenBank/DDBJ whole genome shotgun (WGS) entry which is preliminary data.</text>
</comment>
<evidence type="ECO:0000256" key="4">
    <source>
        <dbReference type="ARBA" id="ARBA00022475"/>
    </source>
</evidence>
<dbReference type="InterPro" id="IPR011006">
    <property type="entry name" value="CheY-like_superfamily"/>
</dbReference>
<keyword evidence="21" id="KW-1185">Reference proteome</keyword>
<dbReference type="Pfam" id="PF00512">
    <property type="entry name" value="HisKA"/>
    <property type="match status" value="1"/>
</dbReference>
<dbReference type="SUPFAM" id="SSF55874">
    <property type="entry name" value="ATPase domain of HSP90 chaperone/DNA topoisomerase II/histidine kinase"/>
    <property type="match status" value="1"/>
</dbReference>
<dbReference type="PROSITE" id="PS50894">
    <property type="entry name" value="HPT"/>
    <property type="match status" value="1"/>
</dbReference>
<evidence type="ECO:0000256" key="1">
    <source>
        <dbReference type="ARBA" id="ARBA00000085"/>
    </source>
</evidence>
<dbReference type="InterPro" id="IPR003661">
    <property type="entry name" value="HisK_dim/P_dom"/>
</dbReference>
<dbReference type="CDD" id="cd00082">
    <property type="entry name" value="HisKA"/>
    <property type="match status" value="1"/>
</dbReference>
<evidence type="ECO:0000256" key="11">
    <source>
        <dbReference type="ARBA" id="ARBA00022989"/>
    </source>
</evidence>
<gene>
    <name evidence="20" type="ORF">G6N76_19235</name>
</gene>
<dbReference type="InterPro" id="IPR008207">
    <property type="entry name" value="Sig_transdc_His_kin_Hpt_dom"/>
</dbReference>
<dbReference type="Gene3D" id="1.20.120.160">
    <property type="entry name" value="HPT domain"/>
    <property type="match status" value="1"/>
</dbReference>
<dbReference type="PRINTS" id="PR00344">
    <property type="entry name" value="BCTRLSENSOR"/>
</dbReference>
<evidence type="ECO:0000256" key="16">
    <source>
        <dbReference type="SAM" id="Phobius"/>
    </source>
</evidence>
<evidence type="ECO:0000259" key="18">
    <source>
        <dbReference type="PROSITE" id="PS50110"/>
    </source>
</evidence>
<dbReference type="GO" id="GO:0009927">
    <property type="term" value="F:histidine phosphotransfer kinase activity"/>
    <property type="evidence" value="ECO:0007669"/>
    <property type="project" value="TreeGrafter"/>
</dbReference>
<evidence type="ECO:0000256" key="8">
    <source>
        <dbReference type="ARBA" id="ARBA00022692"/>
    </source>
</evidence>
<evidence type="ECO:0000313" key="20">
    <source>
        <dbReference type="EMBL" id="NGO65811.1"/>
    </source>
</evidence>
<feature type="domain" description="HPt" evidence="19">
    <location>
        <begin position="658"/>
        <end position="744"/>
    </location>
</feature>
<organism evidence="20 21">
    <name type="scientific">Rhizobium daejeonense</name>
    <dbReference type="NCBI Taxonomy" id="240521"/>
    <lineage>
        <taxon>Bacteria</taxon>
        <taxon>Pseudomonadati</taxon>
        <taxon>Pseudomonadota</taxon>
        <taxon>Alphaproteobacteria</taxon>
        <taxon>Hyphomicrobiales</taxon>
        <taxon>Rhizobiaceae</taxon>
        <taxon>Rhizobium/Agrobacterium group</taxon>
        <taxon>Rhizobium</taxon>
    </lineage>
</organism>
<dbReference type="InterPro" id="IPR003594">
    <property type="entry name" value="HATPase_dom"/>
</dbReference>
<dbReference type="InterPro" id="IPR004358">
    <property type="entry name" value="Sig_transdc_His_kin-like_C"/>
</dbReference>
<dbReference type="PANTHER" id="PTHR43047:SF72">
    <property type="entry name" value="OSMOSENSING HISTIDINE PROTEIN KINASE SLN1"/>
    <property type="match status" value="1"/>
</dbReference>
<dbReference type="Gene3D" id="1.10.287.130">
    <property type="match status" value="1"/>
</dbReference>
<dbReference type="CDD" id="cd17546">
    <property type="entry name" value="REC_hyHK_CKI1_RcsC-like"/>
    <property type="match status" value="1"/>
</dbReference>
<dbReference type="AlphaFoldDB" id="A0A6M1S662"/>
<dbReference type="SUPFAM" id="SSF47226">
    <property type="entry name" value="Histidine-containing phosphotransfer domain, HPT domain"/>
    <property type="match status" value="1"/>
</dbReference>
<keyword evidence="12" id="KW-0902">Two-component regulatory system</keyword>
<dbReference type="Gene3D" id="3.30.565.10">
    <property type="entry name" value="Histidine kinase-like ATPase, C-terminal domain"/>
    <property type="match status" value="1"/>
</dbReference>
<dbReference type="Pfam" id="PF02518">
    <property type="entry name" value="HATPase_c"/>
    <property type="match status" value="1"/>
</dbReference>
<feature type="transmembrane region" description="Helical" evidence="16">
    <location>
        <begin position="195"/>
        <end position="213"/>
    </location>
</feature>
<keyword evidence="7" id="KW-0808">Transferase</keyword>
<dbReference type="Pfam" id="PF01627">
    <property type="entry name" value="Hpt"/>
    <property type="match status" value="1"/>
</dbReference>
<name>A0A6M1S662_9HYPH</name>
<proteinExistence type="predicted"/>
<dbReference type="SMART" id="SM00448">
    <property type="entry name" value="REC"/>
    <property type="match status" value="1"/>
</dbReference>
<dbReference type="SMART" id="SM00388">
    <property type="entry name" value="HisKA"/>
    <property type="match status" value="1"/>
</dbReference>
<evidence type="ECO:0000259" key="19">
    <source>
        <dbReference type="PROSITE" id="PS50894"/>
    </source>
</evidence>
<feature type="modified residue" description="4-aspartylphosphate" evidence="15">
    <location>
        <position position="547"/>
    </location>
</feature>
<keyword evidence="10" id="KW-0547">Nucleotide-binding</keyword>
<dbReference type="InterPro" id="IPR005467">
    <property type="entry name" value="His_kinase_dom"/>
</dbReference>
<dbReference type="Pfam" id="PF00072">
    <property type="entry name" value="Response_reg"/>
    <property type="match status" value="1"/>
</dbReference>
<evidence type="ECO:0000256" key="5">
    <source>
        <dbReference type="ARBA" id="ARBA00022519"/>
    </source>
</evidence>
<comment type="subcellular location">
    <subcellularLocation>
        <location evidence="2">Cell inner membrane</location>
        <topology evidence="2">Multi-pass membrane protein</topology>
    </subcellularLocation>
</comment>
<dbReference type="FunFam" id="3.30.565.10:FF:000010">
    <property type="entry name" value="Sensor histidine kinase RcsC"/>
    <property type="match status" value="1"/>
</dbReference>
<dbReference type="InterPro" id="IPR036641">
    <property type="entry name" value="HPT_dom_sf"/>
</dbReference>
<dbReference type="PANTHER" id="PTHR43047">
    <property type="entry name" value="TWO-COMPONENT HISTIDINE PROTEIN KINASE"/>
    <property type="match status" value="1"/>
</dbReference>
<accession>A0A6M1S662</accession>
<evidence type="ECO:0000256" key="9">
    <source>
        <dbReference type="ARBA" id="ARBA00022777"/>
    </source>
</evidence>
<evidence type="ECO:0000313" key="21">
    <source>
        <dbReference type="Proteomes" id="UP000477849"/>
    </source>
</evidence>
<dbReference type="InterPro" id="IPR036890">
    <property type="entry name" value="HATPase_C_sf"/>
</dbReference>
<keyword evidence="6 15" id="KW-0597">Phosphoprotein</keyword>
<keyword evidence="10" id="KW-0067">ATP-binding</keyword>
<evidence type="ECO:0000256" key="3">
    <source>
        <dbReference type="ARBA" id="ARBA00012438"/>
    </source>
</evidence>
<dbReference type="PROSITE" id="PS50110">
    <property type="entry name" value="RESPONSE_REGULATORY"/>
    <property type="match status" value="1"/>
</dbReference>
<protein>
    <recommendedName>
        <fullName evidence="3">histidine kinase</fullName>
        <ecNumber evidence="3">2.7.13.3</ecNumber>
    </recommendedName>
</protein>
<dbReference type="EC" id="2.7.13.3" evidence="3"/>
<dbReference type="Gene3D" id="3.40.50.2300">
    <property type="match status" value="1"/>
</dbReference>
<feature type="domain" description="Histidine kinase" evidence="17">
    <location>
        <begin position="254"/>
        <end position="475"/>
    </location>
</feature>
<feature type="modified residue" description="Phosphohistidine" evidence="14">
    <location>
        <position position="697"/>
    </location>
</feature>
<evidence type="ECO:0000256" key="12">
    <source>
        <dbReference type="ARBA" id="ARBA00023012"/>
    </source>
</evidence>
<evidence type="ECO:0000256" key="13">
    <source>
        <dbReference type="ARBA" id="ARBA00023136"/>
    </source>
</evidence>
<dbReference type="SMART" id="SM00387">
    <property type="entry name" value="HATPase_c"/>
    <property type="match status" value="1"/>
</dbReference>
<feature type="transmembrane region" description="Helical" evidence="16">
    <location>
        <begin position="21"/>
        <end position="39"/>
    </location>
</feature>
<feature type="domain" description="Response regulatory" evidence="18">
    <location>
        <begin position="498"/>
        <end position="615"/>
    </location>
</feature>
<keyword evidence="13 16" id="KW-0472">Membrane</keyword>
<dbReference type="CDD" id="cd16922">
    <property type="entry name" value="HATPase_EvgS-ArcB-TorS-like"/>
    <property type="match status" value="1"/>
</dbReference>
<dbReference type="InterPro" id="IPR036097">
    <property type="entry name" value="HisK_dim/P_sf"/>
</dbReference>
<evidence type="ECO:0000256" key="15">
    <source>
        <dbReference type="PROSITE-ProRule" id="PRU00169"/>
    </source>
</evidence>
<dbReference type="EMBL" id="JAAKZH010000007">
    <property type="protein sequence ID" value="NGO65811.1"/>
    <property type="molecule type" value="Genomic_DNA"/>
</dbReference>
<evidence type="ECO:0000256" key="6">
    <source>
        <dbReference type="ARBA" id="ARBA00022553"/>
    </source>
</evidence>
<sequence>MTALSTEADRAAIRKAGKTTAILKSLAVGLLIILGFIYYDISQRYTAMQTGIRENAMWSVYQLDREARGLHSYLSMMLATGDIGIASQKRLSVHYDILYSRMDMLNKAKFERYFTVDEAVTRQLSEIQAVVLGSSPLFDNIADGVPASRDKLLSMHARFADLIRNTEQLVIYTNNTLSVYRAEQRNAVEALEIKSLVLIGLLVLIVGALILILRRQLDSVRRAGLGFERMAGDLESAYSAAEAGNRVKSQFMATMSHEIRTPLNAILGTVELMELSAENPESVRNLKTIHRSGEALLDIINEILDYSKIEYGKLELEMRSVDIRATVEGAVEMMQGRALDSGNKLVLDLPTELEFPFIRTDATRFRQVILNLVSNAVKFTANGTVTLAITEIRGVQSTLLRVEVQDTGIGIDEAGRAKLFLPFSQVDASIARKYGGTGLGLTICKEIVERLGGRIGVDSVYGLGSTFWFEIPIEEALPPPVSSAPVASPDQRPLPRLKILLVEDNVINMQVAGKFLAHLGQEVHTAENGAVAVEKADDSEFDLILMDMQMPVMDGIEATARIRQGGGRSRRTPIVAMTANASDDDTARCIDAGMDGFQSKPVSMEKLTRIIRSAAPSRHTGNEVTIEKTEPPSVNRGAESVDLSSFEDRRAELVAVLGEDDFAELLEAFFQDANFALTTLTGMTAFHETATIDRVLHTIKGAAGNVGLQPIAMMAQRMRERAFQPEDLEALRSAVEDCRIAIAA</sequence>
<dbReference type="InterPro" id="IPR001789">
    <property type="entry name" value="Sig_transdc_resp-reg_receiver"/>
</dbReference>
<dbReference type="SUPFAM" id="SSF47384">
    <property type="entry name" value="Homodimeric domain of signal transducing histidine kinase"/>
    <property type="match status" value="1"/>
</dbReference>
<dbReference type="RefSeq" id="WP_163898068.1">
    <property type="nucleotide sequence ID" value="NZ_CP048425.1"/>
</dbReference>
<evidence type="ECO:0000256" key="14">
    <source>
        <dbReference type="PROSITE-ProRule" id="PRU00110"/>
    </source>
</evidence>
<keyword evidence="11 16" id="KW-1133">Transmembrane helix</keyword>
<evidence type="ECO:0000256" key="2">
    <source>
        <dbReference type="ARBA" id="ARBA00004429"/>
    </source>
</evidence>
<dbReference type="GO" id="GO:0000155">
    <property type="term" value="F:phosphorelay sensor kinase activity"/>
    <property type="evidence" value="ECO:0007669"/>
    <property type="project" value="InterPro"/>
</dbReference>
<dbReference type="SUPFAM" id="SSF52172">
    <property type="entry name" value="CheY-like"/>
    <property type="match status" value="1"/>
</dbReference>
<comment type="catalytic activity">
    <reaction evidence="1">
        <text>ATP + protein L-histidine = ADP + protein N-phospho-L-histidine.</text>
        <dbReference type="EC" id="2.7.13.3"/>
    </reaction>
</comment>
<reference evidence="20 21" key="1">
    <citation type="submission" date="2020-02" db="EMBL/GenBank/DDBJ databases">
        <title>Genome sequence of the type strain CCBAU10050 of Rhizobium daejeonense.</title>
        <authorList>
            <person name="Gao J."/>
            <person name="Sun J."/>
        </authorList>
    </citation>
    <scope>NUCLEOTIDE SEQUENCE [LARGE SCALE GENOMIC DNA]</scope>
    <source>
        <strain evidence="20 21">CCBAU10050</strain>
    </source>
</reference>
<keyword evidence="9" id="KW-0418">Kinase</keyword>
<dbReference type="CDD" id="cd00088">
    <property type="entry name" value="HPT"/>
    <property type="match status" value="1"/>
</dbReference>
<dbReference type="Proteomes" id="UP000477849">
    <property type="component" value="Unassembled WGS sequence"/>
</dbReference>
<evidence type="ECO:0000256" key="10">
    <source>
        <dbReference type="ARBA" id="ARBA00022840"/>
    </source>
</evidence>
<keyword evidence="5" id="KW-0997">Cell inner membrane</keyword>